<organism evidence="5 6">
    <name type="scientific">Effrenium voratum</name>
    <dbReference type="NCBI Taxonomy" id="2562239"/>
    <lineage>
        <taxon>Eukaryota</taxon>
        <taxon>Sar</taxon>
        <taxon>Alveolata</taxon>
        <taxon>Dinophyceae</taxon>
        <taxon>Suessiales</taxon>
        <taxon>Symbiodiniaceae</taxon>
        <taxon>Effrenium</taxon>
    </lineage>
</organism>
<evidence type="ECO:0000313" key="6">
    <source>
        <dbReference type="Proteomes" id="UP001178507"/>
    </source>
</evidence>
<evidence type="ECO:0000256" key="2">
    <source>
        <dbReference type="SAM" id="Coils"/>
    </source>
</evidence>
<feature type="coiled-coil region" evidence="2">
    <location>
        <begin position="1132"/>
        <end position="1166"/>
    </location>
</feature>
<protein>
    <recommendedName>
        <fullName evidence="4">EF-hand domain-containing protein</fullName>
    </recommendedName>
</protein>
<feature type="coiled-coil region" evidence="2">
    <location>
        <begin position="503"/>
        <end position="599"/>
    </location>
</feature>
<comment type="caution">
    <text evidence="5">The sequence shown here is derived from an EMBL/GenBank/DDBJ whole genome shotgun (WGS) entry which is preliminary data.</text>
</comment>
<proteinExistence type="predicted"/>
<dbReference type="GO" id="GO:0005509">
    <property type="term" value="F:calcium ion binding"/>
    <property type="evidence" value="ECO:0007669"/>
    <property type="project" value="InterPro"/>
</dbReference>
<dbReference type="SUPFAM" id="SSF47473">
    <property type="entry name" value="EF-hand"/>
    <property type="match status" value="1"/>
</dbReference>
<evidence type="ECO:0000259" key="4">
    <source>
        <dbReference type="PROSITE" id="PS50222"/>
    </source>
</evidence>
<keyword evidence="6" id="KW-1185">Reference proteome</keyword>
<feature type="region of interest" description="Disordered" evidence="3">
    <location>
        <begin position="1197"/>
        <end position="1217"/>
    </location>
</feature>
<evidence type="ECO:0000313" key="5">
    <source>
        <dbReference type="EMBL" id="CAJ1393072.1"/>
    </source>
</evidence>
<keyword evidence="2" id="KW-0175">Coiled coil</keyword>
<feature type="compositionally biased region" description="Pro residues" evidence="3">
    <location>
        <begin position="1247"/>
        <end position="1256"/>
    </location>
</feature>
<dbReference type="SMART" id="SM00054">
    <property type="entry name" value="EFh"/>
    <property type="match status" value="2"/>
</dbReference>
<feature type="domain" description="EF-hand" evidence="4">
    <location>
        <begin position="135"/>
        <end position="170"/>
    </location>
</feature>
<feature type="domain" description="EF-hand" evidence="4">
    <location>
        <begin position="99"/>
        <end position="134"/>
    </location>
</feature>
<dbReference type="InterPro" id="IPR002048">
    <property type="entry name" value="EF_hand_dom"/>
</dbReference>
<feature type="coiled-coil region" evidence="2">
    <location>
        <begin position="83"/>
        <end position="110"/>
    </location>
</feature>
<accession>A0AA36N3I3</accession>
<keyword evidence="1" id="KW-0106">Calcium</keyword>
<evidence type="ECO:0000256" key="1">
    <source>
        <dbReference type="ARBA" id="ARBA00022837"/>
    </source>
</evidence>
<dbReference type="PROSITE" id="PS50222">
    <property type="entry name" value="EF_HAND_2"/>
    <property type="match status" value="2"/>
</dbReference>
<reference evidence="5" key="1">
    <citation type="submission" date="2023-08" db="EMBL/GenBank/DDBJ databases">
        <authorList>
            <person name="Chen Y."/>
            <person name="Shah S."/>
            <person name="Dougan E. K."/>
            <person name="Thang M."/>
            <person name="Chan C."/>
        </authorList>
    </citation>
    <scope>NUCLEOTIDE SEQUENCE</scope>
</reference>
<dbReference type="CDD" id="cd00051">
    <property type="entry name" value="EFh"/>
    <property type="match status" value="1"/>
</dbReference>
<evidence type="ECO:0000256" key="3">
    <source>
        <dbReference type="SAM" id="MobiDB-lite"/>
    </source>
</evidence>
<dbReference type="EMBL" id="CAUJNA010002469">
    <property type="protein sequence ID" value="CAJ1393072.1"/>
    <property type="molecule type" value="Genomic_DNA"/>
</dbReference>
<feature type="region of interest" description="Disordered" evidence="3">
    <location>
        <begin position="1231"/>
        <end position="1256"/>
    </location>
</feature>
<dbReference type="InterPro" id="IPR011992">
    <property type="entry name" value="EF-hand-dom_pair"/>
</dbReference>
<dbReference type="InterPro" id="IPR018247">
    <property type="entry name" value="EF_Hand_1_Ca_BS"/>
</dbReference>
<dbReference type="Pfam" id="PF12294">
    <property type="entry name" value="DUF3626"/>
    <property type="match status" value="1"/>
</dbReference>
<gene>
    <name evidence="5" type="ORF">EVOR1521_LOCUS18015</name>
</gene>
<dbReference type="Proteomes" id="UP001178507">
    <property type="component" value="Unassembled WGS sequence"/>
</dbReference>
<sequence>MELVSSLWSWTASCTCTNPSQDSNEVTLSDGADISVIQVEPDCLVHKEKILGLFQEKPFLKSKNHYLAFFVDECCKAIASGRSDEAQNGLDILQMQLDNEEKMIAAAFNKFDTDKSGKLIGDEVQFMLDYLGFPDSKEDVKNLVQIVDSDGDGSVSFDEFLHYVGKLGGSAKLFEVRRQQIRDRGDFKDSAHDPETLRVILQECGISPEAQAHWRLTASESELDSAAGLRLCQQEAIRHIRNLAQENHERALPDLQKRVRKLGYTDTDLWMVLSWIRELAPIIVHINVDKIGKFFMEDSHYRNQFETNTSGGLLKTSAREKWERGLFGTAYDRASAFERPKYGVQNIWNDPRGVVGARQYGHCSTLGQSRARSKAAELAGRAANREPRLTKTAFAGRAAKMAERSDADEAESNLLQRFEALSKNFRSEVQVLLGQEQEAAKDLAQLRLRNVELEELLLAKTQEAQKALSAIRAVSGQDSESGDLVSMVDALIEASRAQVRPEVLQAQAELSELKAQLEAEREEGQGLREQLEEAQKLKSQEEKELSEFKALREKENELQMSKIQVQKLRGELDETQADLRQLEQRLAQQAQIIQEQSEKVASVVKQRDQEVEHARLLADENNSLRLELGRDTDYLKVVSAPRDPLSYRCDAGQLDEELTAEDGRFREELRTMAAKFPGLAGHSAWCELQIARASELHQSFLHRLQDCRKEFPEDVKVEFTTPTEEVHKDWLQQEALMSQAGAEFQDGEQEHNRRWEEHRLKLTEERDGKVKQLVDQAERSQSKAEKQLLLHQAKLYGQRIDGQLERAWEEQRKERELRWAQHQHQKQELRQKIKEESLAVVQRAEAEAFASAKFAEAAAKKLATLEDAFLRNAEKAAALNGSSLKGKDLESCLQQLRNTVQNAAVSLSCSSLPSGAKQLPARHSQHTGVGLAVDQMEELLQNRALLRTFLRKELEQQSLQQLRSCMERFCYGEKEEMDSKHAAAIASLLLMRQHRNLADVMRRQFADFLLVLRLCSLAAQWLLPTEVRPNCEHLPPLEDPQEAHDEGDALYQTLCQKMLHRALRILTEQQREELLSLKRDASAEIRATLQQLCQLEPEVLEKATRRDVKEFQVQVAARLLFDCERQIKEEHKRQASRVNQNVDLQIARYKREIQEEEQSIILERRKWLMDRIVVLQNGTGSDRALARLRAELRACDAKTTRAPAPAPQTPRRHELRESVEVWPLRSEKLEPLGSPLLAPGKARPRTKLPPVPLTAR</sequence>
<dbReference type="Gene3D" id="1.10.238.10">
    <property type="entry name" value="EF-hand"/>
    <property type="match status" value="1"/>
</dbReference>
<dbReference type="InterPro" id="IPR022074">
    <property type="entry name" value="DUF3626"/>
</dbReference>
<dbReference type="PROSITE" id="PS00018">
    <property type="entry name" value="EF_HAND_1"/>
    <property type="match status" value="1"/>
</dbReference>
<feature type="coiled-coil region" evidence="2">
    <location>
        <begin position="436"/>
        <end position="463"/>
    </location>
</feature>
<name>A0AA36N3I3_9DINO</name>
<dbReference type="AlphaFoldDB" id="A0AA36N3I3"/>
<dbReference type="Pfam" id="PF13499">
    <property type="entry name" value="EF-hand_7"/>
    <property type="match status" value="1"/>
</dbReference>